<accession>A0ACB8WXC6</accession>
<protein>
    <submittedName>
        <fullName evidence="1">Uncharacterized protein</fullName>
    </submittedName>
</protein>
<gene>
    <name evidence="1" type="ORF">L3Q82_006835</name>
</gene>
<sequence>MANSEQLAEASLHTPPRLRTLKPASVRERRPGARTEPPESRGRRRLQLSRPGRMDAPRRRSGTSGRHPHLETEPEILKHMAQLHVGTQMSSSISGSVRGQGDDEEKEGEEEDEGGRWGGAGAEQRQDRSERGLASPPVCCTLAGKRADIISLRKHLGHARRLASAIKRGQSYFHLLQKEAEEEQEEEERRRARREERLRTEPRPPSFSSDSDSDSEGWPLPAGTSWSGANEVRLRRKKSQSARPFTPVHHSLTSPLLSEASRTGNCKLSESLSEKRLLSLSSVASTAVVLTGER</sequence>
<reference evidence="1" key="1">
    <citation type="submission" date="2022-04" db="EMBL/GenBank/DDBJ databases">
        <title>Jade perch genome.</title>
        <authorList>
            <person name="Chao B."/>
        </authorList>
    </citation>
    <scope>NUCLEOTIDE SEQUENCE</scope>
    <source>
        <strain evidence="1">CB-2022</strain>
    </source>
</reference>
<dbReference type="Proteomes" id="UP000831701">
    <property type="component" value="Chromosome 5"/>
</dbReference>
<keyword evidence="2" id="KW-1185">Reference proteome</keyword>
<proteinExistence type="predicted"/>
<organism evidence="1 2">
    <name type="scientific">Scortum barcoo</name>
    <name type="common">barcoo grunter</name>
    <dbReference type="NCBI Taxonomy" id="214431"/>
    <lineage>
        <taxon>Eukaryota</taxon>
        <taxon>Metazoa</taxon>
        <taxon>Chordata</taxon>
        <taxon>Craniata</taxon>
        <taxon>Vertebrata</taxon>
        <taxon>Euteleostomi</taxon>
        <taxon>Actinopterygii</taxon>
        <taxon>Neopterygii</taxon>
        <taxon>Teleostei</taxon>
        <taxon>Neoteleostei</taxon>
        <taxon>Acanthomorphata</taxon>
        <taxon>Eupercaria</taxon>
        <taxon>Centrarchiformes</taxon>
        <taxon>Terapontoidei</taxon>
        <taxon>Terapontidae</taxon>
        <taxon>Scortum</taxon>
    </lineage>
</organism>
<evidence type="ECO:0000313" key="2">
    <source>
        <dbReference type="Proteomes" id="UP000831701"/>
    </source>
</evidence>
<evidence type="ECO:0000313" key="1">
    <source>
        <dbReference type="EMBL" id="KAI3371962.1"/>
    </source>
</evidence>
<dbReference type="EMBL" id="CM041535">
    <property type="protein sequence ID" value="KAI3371962.1"/>
    <property type="molecule type" value="Genomic_DNA"/>
</dbReference>
<name>A0ACB8WXC6_9TELE</name>
<comment type="caution">
    <text evidence="1">The sequence shown here is derived from an EMBL/GenBank/DDBJ whole genome shotgun (WGS) entry which is preliminary data.</text>
</comment>